<protein>
    <submittedName>
        <fullName evidence="8">C40 family peptidase</fullName>
    </submittedName>
</protein>
<keyword evidence="3 6" id="KW-0732">Signal</keyword>
<comment type="caution">
    <text evidence="8">The sequence shown here is derived from an EMBL/GenBank/DDBJ whole genome shotgun (WGS) entry which is preliminary data.</text>
</comment>
<dbReference type="AlphaFoldDB" id="A0A9D1IMU9"/>
<evidence type="ECO:0000256" key="5">
    <source>
        <dbReference type="ARBA" id="ARBA00022807"/>
    </source>
</evidence>
<dbReference type="GO" id="GO:0006508">
    <property type="term" value="P:proteolysis"/>
    <property type="evidence" value="ECO:0007669"/>
    <property type="project" value="UniProtKB-KW"/>
</dbReference>
<feature type="domain" description="NlpC/P60" evidence="7">
    <location>
        <begin position="57"/>
        <end position="182"/>
    </location>
</feature>
<proteinExistence type="inferred from homology"/>
<evidence type="ECO:0000259" key="7">
    <source>
        <dbReference type="PROSITE" id="PS51935"/>
    </source>
</evidence>
<reference evidence="8" key="1">
    <citation type="submission" date="2020-10" db="EMBL/GenBank/DDBJ databases">
        <authorList>
            <person name="Gilroy R."/>
        </authorList>
    </citation>
    <scope>NUCLEOTIDE SEQUENCE</scope>
    <source>
        <strain evidence="8">17073</strain>
    </source>
</reference>
<dbReference type="PANTHER" id="PTHR47360:SF1">
    <property type="entry name" value="ENDOPEPTIDASE NLPC-RELATED"/>
    <property type="match status" value="1"/>
</dbReference>
<gene>
    <name evidence="8" type="ORF">IAD18_07310</name>
</gene>
<name>A0A9D1IMU9_9BACT</name>
<dbReference type="Pfam" id="PF00877">
    <property type="entry name" value="NLPC_P60"/>
    <property type="match status" value="1"/>
</dbReference>
<organism evidence="8 9">
    <name type="scientific">Candidatus Limisoma intestinavium</name>
    <dbReference type="NCBI Taxonomy" id="2840856"/>
    <lineage>
        <taxon>Bacteria</taxon>
        <taxon>Pseudomonadati</taxon>
        <taxon>Bacteroidota</taxon>
        <taxon>Bacteroidia</taxon>
        <taxon>Bacteroidales</taxon>
        <taxon>Candidatus Limisoma</taxon>
    </lineage>
</organism>
<dbReference type="SUPFAM" id="SSF54001">
    <property type="entry name" value="Cysteine proteinases"/>
    <property type="match status" value="1"/>
</dbReference>
<feature type="signal peptide" evidence="6">
    <location>
        <begin position="1"/>
        <end position="23"/>
    </location>
</feature>
<comment type="similarity">
    <text evidence="1">Belongs to the peptidase C40 family.</text>
</comment>
<keyword evidence="5" id="KW-0788">Thiol protease</keyword>
<dbReference type="GO" id="GO:0008234">
    <property type="term" value="F:cysteine-type peptidase activity"/>
    <property type="evidence" value="ECO:0007669"/>
    <property type="project" value="UniProtKB-KW"/>
</dbReference>
<dbReference type="Gene3D" id="3.90.1720.10">
    <property type="entry name" value="endopeptidase domain like (from Nostoc punctiforme)"/>
    <property type="match status" value="1"/>
</dbReference>
<evidence type="ECO:0000313" key="9">
    <source>
        <dbReference type="Proteomes" id="UP000824076"/>
    </source>
</evidence>
<evidence type="ECO:0000256" key="3">
    <source>
        <dbReference type="ARBA" id="ARBA00022729"/>
    </source>
</evidence>
<feature type="chain" id="PRO_5039600508" evidence="6">
    <location>
        <begin position="24"/>
        <end position="184"/>
    </location>
</feature>
<evidence type="ECO:0000256" key="6">
    <source>
        <dbReference type="SAM" id="SignalP"/>
    </source>
</evidence>
<dbReference type="PANTHER" id="PTHR47360">
    <property type="entry name" value="MUREIN DD-ENDOPEPTIDASE MEPS/MUREIN LD-CARBOXYPEPTIDASE"/>
    <property type="match status" value="1"/>
</dbReference>
<dbReference type="EMBL" id="DVMS01000204">
    <property type="protein sequence ID" value="HIU39456.1"/>
    <property type="molecule type" value="Genomic_DNA"/>
</dbReference>
<accession>A0A9D1IMU9</accession>
<dbReference type="PROSITE" id="PS51935">
    <property type="entry name" value="NLPC_P60"/>
    <property type="match status" value="1"/>
</dbReference>
<sequence length="184" mass="20819">MKAYSLLSAVALLLICAGCGVHRTVVSEKTETASERQTVADYRYLSERLGIDVTSKDEQHLALYKEAAEWLGTPYRYGGTSQSGCDCSGMVMQIYKSVYQLNLERNSAMMKEKNCREIRRNQLNTGDLVFFATSGNRKRINHVGIYLKDNKFIHASSSRGVIVSDLDESYYQRTYVCSGQVNRR</sequence>
<evidence type="ECO:0000256" key="2">
    <source>
        <dbReference type="ARBA" id="ARBA00022670"/>
    </source>
</evidence>
<dbReference type="InterPro" id="IPR000064">
    <property type="entry name" value="NLP_P60_dom"/>
</dbReference>
<evidence type="ECO:0000313" key="8">
    <source>
        <dbReference type="EMBL" id="HIU39456.1"/>
    </source>
</evidence>
<dbReference type="InterPro" id="IPR052062">
    <property type="entry name" value="Murein_DD/LD_carboxypeptidase"/>
</dbReference>
<keyword evidence="4" id="KW-0378">Hydrolase</keyword>
<reference evidence="8" key="2">
    <citation type="journal article" date="2021" name="PeerJ">
        <title>Extensive microbial diversity within the chicken gut microbiome revealed by metagenomics and culture.</title>
        <authorList>
            <person name="Gilroy R."/>
            <person name="Ravi A."/>
            <person name="Getino M."/>
            <person name="Pursley I."/>
            <person name="Horton D.L."/>
            <person name="Alikhan N.F."/>
            <person name="Baker D."/>
            <person name="Gharbi K."/>
            <person name="Hall N."/>
            <person name="Watson M."/>
            <person name="Adriaenssens E.M."/>
            <person name="Foster-Nyarko E."/>
            <person name="Jarju S."/>
            <person name="Secka A."/>
            <person name="Antonio M."/>
            <person name="Oren A."/>
            <person name="Chaudhuri R.R."/>
            <person name="La Ragione R."/>
            <person name="Hildebrand F."/>
            <person name="Pallen M.J."/>
        </authorList>
    </citation>
    <scope>NUCLEOTIDE SEQUENCE</scope>
    <source>
        <strain evidence="8">17073</strain>
    </source>
</reference>
<evidence type="ECO:0000256" key="1">
    <source>
        <dbReference type="ARBA" id="ARBA00007074"/>
    </source>
</evidence>
<dbReference type="Proteomes" id="UP000824076">
    <property type="component" value="Unassembled WGS sequence"/>
</dbReference>
<evidence type="ECO:0000256" key="4">
    <source>
        <dbReference type="ARBA" id="ARBA00022801"/>
    </source>
</evidence>
<dbReference type="InterPro" id="IPR038765">
    <property type="entry name" value="Papain-like_cys_pep_sf"/>
</dbReference>
<keyword evidence="2" id="KW-0645">Protease</keyword>